<gene>
    <name evidence="2" type="ORF">SAMN05444398_102332</name>
</gene>
<proteinExistence type="inferred from homology"/>
<dbReference type="Gene3D" id="3.40.50.720">
    <property type="entry name" value="NAD(P)-binding Rossmann-like Domain"/>
    <property type="match status" value="1"/>
</dbReference>
<dbReference type="InterPro" id="IPR036291">
    <property type="entry name" value="NAD(P)-bd_dom_sf"/>
</dbReference>
<dbReference type="EMBL" id="FRBR01000002">
    <property type="protein sequence ID" value="SHL42159.1"/>
    <property type="molecule type" value="Genomic_DNA"/>
</dbReference>
<dbReference type="RefSeq" id="WP_073034015.1">
    <property type="nucleotide sequence ID" value="NZ_BMLR01000002.1"/>
</dbReference>
<accession>A0A1M7AI45</accession>
<evidence type="ECO:0000313" key="3">
    <source>
        <dbReference type="Proteomes" id="UP000183974"/>
    </source>
</evidence>
<dbReference type="PRINTS" id="PR00080">
    <property type="entry name" value="SDRFAMILY"/>
</dbReference>
<protein>
    <submittedName>
        <fullName evidence="2">3-hydroxybutyrate dehydrogenase</fullName>
    </submittedName>
</protein>
<dbReference type="SUPFAM" id="SSF51735">
    <property type="entry name" value="NAD(P)-binding Rossmann-fold domains"/>
    <property type="match status" value="1"/>
</dbReference>
<dbReference type="PROSITE" id="PS00061">
    <property type="entry name" value="ADH_SHORT"/>
    <property type="match status" value="1"/>
</dbReference>
<dbReference type="PANTHER" id="PTHR42879:SF2">
    <property type="entry name" value="3-OXOACYL-[ACYL-CARRIER-PROTEIN] REDUCTASE FABG"/>
    <property type="match status" value="1"/>
</dbReference>
<evidence type="ECO:0000313" key="2">
    <source>
        <dbReference type="EMBL" id="SHL42159.1"/>
    </source>
</evidence>
<dbReference type="STRING" id="337701.SAMN05444398_102332"/>
<dbReference type="InterPro" id="IPR002347">
    <property type="entry name" value="SDR_fam"/>
</dbReference>
<dbReference type="InterPro" id="IPR020904">
    <property type="entry name" value="Sc_DH/Rdtase_CS"/>
</dbReference>
<dbReference type="FunFam" id="3.40.50.720:FF:000084">
    <property type="entry name" value="Short-chain dehydrogenase reductase"/>
    <property type="match status" value="1"/>
</dbReference>
<keyword evidence="3" id="KW-1185">Reference proteome</keyword>
<dbReference type="GO" id="GO:0032787">
    <property type="term" value="P:monocarboxylic acid metabolic process"/>
    <property type="evidence" value="ECO:0007669"/>
    <property type="project" value="UniProtKB-ARBA"/>
</dbReference>
<dbReference type="AlphaFoldDB" id="A0A1M7AI45"/>
<evidence type="ECO:0000256" key="1">
    <source>
        <dbReference type="ARBA" id="ARBA00006484"/>
    </source>
</evidence>
<reference evidence="2 3" key="1">
    <citation type="submission" date="2016-11" db="EMBL/GenBank/DDBJ databases">
        <authorList>
            <person name="Jaros S."/>
            <person name="Januszkiewicz K."/>
            <person name="Wedrychowicz H."/>
        </authorList>
    </citation>
    <scope>NUCLEOTIDE SEQUENCE [LARGE SCALE GENOMIC DNA]</scope>
    <source>
        <strain evidence="2 3">DSM 29589</strain>
    </source>
</reference>
<dbReference type="Pfam" id="PF13561">
    <property type="entry name" value="adh_short_C2"/>
    <property type="match status" value="1"/>
</dbReference>
<dbReference type="OrthoDB" id="9804774at2"/>
<sequence length="268" mass="28711">MARRNRQNTLAGKTALVTGSNDGLGFTLAENLAAAGANIVLNGIAPEKDIQPRAQHLADSYGVDAIYVAADVGIRSDIEHMIATVSDRFGGVDILVNNAVVRHFSPLEDFNPDDWERSINVNLTAAFNTARLTLSHMKRKGWGRMVNISSYYGWRGAENRIDYVTTKTALIGMARAIAIETAGTGVTCNVICPGSVGTRAILDRIKGMADESGENFDDLAQRYASKRSPIGRFISEDSIGEMLVFLCGNAGADITGTVFPVDGGWLAA</sequence>
<dbReference type="InterPro" id="IPR050259">
    <property type="entry name" value="SDR"/>
</dbReference>
<comment type="similarity">
    <text evidence="1">Belongs to the short-chain dehydrogenases/reductases (SDR) family.</text>
</comment>
<dbReference type="PRINTS" id="PR00081">
    <property type="entry name" value="GDHRDH"/>
</dbReference>
<dbReference type="Proteomes" id="UP000183974">
    <property type="component" value="Unassembled WGS sequence"/>
</dbReference>
<organism evidence="2 3">
    <name type="scientific">Roseovarius pacificus</name>
    <dbReference type="NCBI Taxonomy" id="337701"/>
    <lineage>
        <taxon>Bacteria</taxon>
        <taxon>Pseudomonadati</taxon>
        <taxon>Pseudomonadota</taxon>
        <taxon>Alphaproteobacteria</taxon>
        <taxon>Rhodobacterales</taxon>
        <taxon>Roseobacteraceae</taxon>
        <taxon>Roseovarius</taxon>
    </lineage>
</organism>
<name>A0A1M7AI45_9RHOB</name>
<dbReference type="PANTHER" id="PTHR42879">
    <property type="entry name" value="3-OXOACYL-(ACYL-CARRIER-PROTEIN) REDUCTASE"/>
    <property type="match status" value="1"/>
</dbReference>